<proteinExistence type="predicted"/>
<dbReference type="Proteomes" id="UP001057402">
    <property type="component" value="Chromosome 10"/>
</dbReference>
<keyword evidence="2" id="KW-1185">Reference proteome</keyword>
<accession>A0ACB9ME87</accession>
<reference evidence="2" key="1">
    <citation type="journal article" date="2023" name="Front. Plant Sci.">
        <title>Chromosomal-level genome assembly of Melastoma candidum provides insights into trichome evolution.</title>
        <authorList>
            <person name="Zhong Y."/>
            <person name="Wu W."/>
            <person name="Sun C."/>
            <person name="Zou P."/>
            <person name="Liu Y."/>
            <person name="Dai S."/>
            <person name="Zhou R."/>
        </authorList>
    </citation>
    <scope>NUCLEOTIDE SEQUENCE [LARGE SCALE GENOMIC DNA]</scope>
</reference>
<evidence type="ECO:0000313" key="2">
    <source>
        <dbReference type="Proteomes" id="UP001057402"/>
    </source>
</evidence>
<protein>
    <submittedName>
        <fullName evidence="1">Uncharacterized protein</fullName>
    </submittedName>
</protein>
<gene>
    <name evidence="1" type="ORF">MLD38_035289</name>
</gene>
<sequence length="70" mass="7287">MNSDFGKVCEGSGVLSYKGITSLSPIRISVCEGTDGIEEAAGLVESRFEQPLQRRSGGTVAGGPDDQIRG</sequence>
<dbReference type="EMBL" id="CM042889">
    <property type="protein sequence ID" value="KAI4321971.1"/>
    <property type="molecule type" value="Genomic_DNA"/>
</dbReference>
<organism evidence="1 2">
    <name type="scientific">Melastoma candidum</name>
    <dbReference type="NCBI Taxonomy" id="119954"/>
    <lineage>
        <taxon>Eukaryota</taxon>
        <taxon>Viridiplantae</taxon>
        <taxon>Streptophyta</taxon>
        <taxon>Embryophyta</taxon>
        <taxon>Tracheophyta</taxon>
        <taxon>Spermatophyta</taxon>
        <taxon>Magnoliopsida</taxon>
        <taxon>eudicotyledons</taxon>
        <taxon>Gunneridae</taxon>
        <taxon>Pentapetalae</taxon>
        <taxon>rosids</taxon>
        <taxon>malvids</taxon>
        <taxon>Myrtales</taxon>
        <taxon>Melastomataceae</taxon>
        <taxon>Melastomatoideae</taxon>
        <taxon>Melastomateae</taxon>
        <taxon>Melastoma</taxon>
    </lineage>
</organism>
<comment type="caution">
    <text evidence="1">The sequence shown here is derived from an EMBL/GenBank/DDBJ whole genome shotgun (WGS) entry which is preliminary data.</text>
</comment>
<name>A0ACB9ME87_9MYRT</name>
<evidence type="ECO:0000313" key="1">
    <source>
        <dbReference type="EMBL" id="KAI4321971.1"/>
    </source>
</evidence>